<dbReference type="NCBIfam" id="TIGR02625">
    <property type="entry name" value="YiiL_rotase"/>
    <property type="match status" value="1"/>
</dbReference>
<evidence type="ECO:0000256" key="3">
    <source>
        <dbReference type="ARBA" id="ARBA00023277"/>
    </source>
</evidence>
<keyword evidence="2" id="KW-0413">Isomerase</keyword>
<dbReference type="PATRIC" id="fig|1423796.3.peg.609"/>
<dbReference type="EC" id="5.1.3.32" evidence="5"/>
<dbReference type="EMBL" id="AYYI01000021">
    <property type="protein sequence ID" value="KRM98958.1"/>
    <property type="molecule type" value="Genomic_DNA"/>
</dbReference>
<accession>A0A0R2D4B8</accession>
<dbReference type="PANTHER" id="PTHR34389">
    <property type="entry name" value="L-RHAMNOSE MUTAROTASE"/>
    <property type="match status" value="1"/>
</dbReference>
<keyword evidence="1" id="KW-0963">Cytoplasm</keyword>
<dbReference type="GO" id="GO:0062192">
    <property type="term" value="F:L-rhamnose mutarotase activity"/>
    <property type="evidence" value="ECO:0007669"/>
    <property type="project" value="UniProtKB-UniRule"/>
</dbReference>
<dbReference type="HAMAP" id="MF_01663">
    <property type="entry name" value="L_rham_rotase"/>
    <property type="match status" value="1"/>
</dbReference>
<sequence length="112" mass="13213">MKTKEMILVVRIGQVMYLHPDAYFEYQKRHAKLWPEMKEELKAHGAANYSIFLNEANGQLFAYLEVPNVTKYNEIANTDVCQRWWKYMAPLMDTNVDNSPVTTDLKEVFHLK</sequence>
<evidence type="ECO:0000256" key="1">
    <source>
        <dbReference type="ARBA" id="ARBA00022490"/>
    </source>
</evidence>
<gene>
    <name evidence="6" type="ORF">FC24_GL000591</name>
</gene>
<dbReference type="GO" id="GO:0019301">
    <property type="term" value="P:rhamnose catabolic process"/>
    <property type="evidence" value="ECO:0007669"/>
    <property type="project" value="UniProtKB-UniRule"/>
</dbReference>
<dbReference type="Proteomes" id="UP000051638">
    <property type="component" value="Unassembled WGS sequence"/>
</dbReference>
<dbReference type="STRING" id="1423796.FC24_GL000591"/>
<dbReference type="AlphaFoldDB" id="A0A0R2D4B8"/>
<name>A0A0R2D4B8_9LACO</name>
<dbReference type="Gene3D" id="3.30.70.100">
    <property type="match status" value="1"/>
</dbReference>
<proteinExistence type="inferred from homology"/>
<keyword evidence="4" id="KW-0684">Rhamnose metabolism</keyword>
<dbReference type="Pfam" id="PF05336">
    <property type="entry name" value="rhaM"/>
    <property type="match status" value="1"/>
</dbReference>
<reference evidence="6 7" key="1">
    <citation type="journal article" date="2015" name="Genome Announc.">
        <title>Expanding the biotechnology potential of lactobacilli through comparative genomics of 213 strains and associated genera.</title>
        <authorList>
            <person name="Sun Z."/>
            <person name="Harris H.M."/>
            <person name="McCann A."/>
            <person name="Guo C."/>
            <person name="Argimon S."/>
            <person name="Zhang W."/>
            <person name="Yang X."/>
            <person name="Jeffery I.B."/>
            <person name="Cooney J.C."/>
            <person name="Kagawa T.F."/>
            <person name="Liu W."/>
            <person name="Song Y."/>
            <person name="Salvetti E."/>
            <person name="Wrobel A."/>
            <person name="Rasinkangas P."/>
            <person name="Parkhill J."/>
            <person name="Rea M.C."/>
            <person name="O'Sullivan O."/>
            <person name="Ritari J."/>
            <person name="Douillard F.P."/>
            <person name="Paul Ross R."/>
            <person name="Yang R."/>
            <person name="Briner A.E."/>
            <person name="Felis G.E."/>
            <person name="de Vos W.M."/>
            <person name="Barrangou R."/>
            <person name="Klaenhammer T.R."/>
            <person name="Caufield P.W."/>
            <person name="Cui Y."/>
            <person name="Zhang H."/>
            <person name="O'Toole P.W."/>
        </authorList>
    </citation>
    <scope>NUCLEOTIDE SEQUENCE [LARGE SCALE GENOMIC DNA]</scope>
    <source>
        <strain evidence="6 7">DSM 20253</strain>
    </source>
</reference>
<comment type="caution">
    <text evidence="6">The sequence shown here is derived from an EMBL/GenBank/DDBJ whole genome shotgun (WGS) entry which is preliminary data.</text>
</comment>
<organism evidence="6 7">
    <name type="scientific">Loigolactobacillus rennini DSM 20253</name>
    <dbReference type="NCBI Taxonomy" id="1423796"/>
    <lineage>
        <taxon>Bacteria</taxon>
        <taxon>Bacillati</taxon>
        <taxon>Bacillota</taxon>
        <taxon>Bacilli</taxon>
        <taxon>Lactobacillales</taxon>
        <taxon>Lactobacillaceae</taxon>
        <taxon>Loigolactobacillus</taxon>
    </lineage>
</organism>
<keyword evidence="7" id="KW-1185">Reference proteome</keyword>
<dbReference type="GO" id="GO:0005737">
    <property type="term" value="C:cytoplasm"/>
    <property type="evidence" value="ECO:0007669"/>
    <property type="project" value="InterPro"/>
</dbReference>
<dbReference type="InterPro" id="IPR008000">
    <property type="entry name" value="Rham/fucose_mutarotase"/>
</dbReference>
<evidence type="ECO:0000313" key="7">
    <source>
        <dbReference type="Proteomes" id="UP000051638"/>
    </source>
</evidence>
<evidence type="ECO:0000256" key="4">
    <source>
        <dbReference type="ARBA" id="ARBA00023308"/>
    </source>
</evidence>
<keyword evidence="3" id="KW-0119">Carbohydrate metabolism</keyword>
<dbReference type="PANTHER" id="PTHR34389:SF2">
    <property type="entry name" value="L-RHAMNOSE MUTAROTASE"/>
    <property type="match status" value="1"/>
</dbReference>
<dbReference type="SUPFAM" id="SSF54909">
    <property type="entry name" value="Dimeric alpha+beta barrel"/>
    <property type="match status" value="1"/>
</dbReference>
<protein>
    <recommendedName>
        <fullName evidence="5">L-rhamnose mutarotase</fullName>
        <ecNumber evidence="5">5.1.3.32</ecNumber>
    </recommendedName>
</protein>
<dbReference type="InterPro" id="IPR011008">
    <property type="entry name" value="Dimeric_a/b-barrel"/>
</dbReference>
<evidence type="ECO:0000256" key="2">
    <source>
        <dbReference type="ARBA" id="ARBA00023235"/>
    </source>
</evidence>
<dbReference type="InterPro" id="IPR013448">
    <property type="entry name" value="L-rhamnose_mutarotase"/>
</dbReference>
<evidence type="ECO:0000313" key="6">
    <source>
        <dbReference type="EMBL" id="KRM98958.1"/>
    </source>
</evidence>
<evidence type="ECO:0000256" key="5">
    <source>
        <dbReference type="NCBIfam" id="TIGR02625"/>
    </source>
</evidence>